<proteinExistence type="predicted"/>
<dbReference type="EMBL" id="DTKJ01000075">
    <property type="protein sequence ID" value="HGZ12751.1"/>
    <property type="molecule type" value="Genomic_DNA"/>
</dbReference>
<dbReference type="AlphaFoldDB" id="A0A7C5AN16"/>
<sequence length="67" mass="7352">MTSVDPKLLAAISGAVTFYLQDEEALLAAQAQTLALTPPAPPVSLWGVSGRQWIMQMRVLTQRRSLR</sequence>
<gene>
    <name evidence="1" type="ORF">ENW48_11150</name>
</gene>
<accession>A0A7C5AN16</accession>
<comment type="caution">
    <text evidence="1">The sequence shown here is derived from an EMBL/GenBank/DDBJ whole genome shotgun (WGS) entry which is preliminary data.</text>
</comment>
<organism evidence="1">
    <name type="scientific">Desulfobacca acetoxidans</name>
    <dbReference type="NCBI Taxonomy" id="60893"/>
    <lineage>
        <taxon>Bacteria</taxon>
        <taxon>Pseudomonadati</taxon>
        <taxon>Thermodesulfobacteriota</taxon>
        <taxon>Desulfobaccia</taxon>
        <taxon>Desulfobaccales</taxon>
        <taxon>Desulfobaccaceae</taxon>
        <taxon>Desulfobacca</taxon>
    </lineage>
</organism>
<protein>
    <submittedName>
        <fullName evidence="1">Uncharacterized protein</fullName>
    </submittedName>
</protein>
<reference evidence="1" key="1">
    <citation type="journal article" date="2020" name="mSystems">
        <title>Genome- and Community-Level Interaction Insights into Carbon Utilization and Element Cycling Functions of Hydrothermarchaeota in Hydrothermal Sediment.</title>
        <authorList>
            <person name="Zhou Z."/>
            <person name="Liu Y."/>
            <person name="Xu W."/>
            <person name="Pan J."/>
            <person name="Luo Z.H."/>
            <person name="Li M."/>
        </authorList>
    </citation>
    <scope>NUCLEOTIDE SEQUENCE [LARGE SCALE GENOMIC DNA]</scope>
    <source>
        <strain evidence="1">SpSt-853</strain>
    </source>
</reference>
<evidence type="ECO:0000313" key="1">
    <source>
        <dbReference type="EMBL" id="HGZ12751.1"/>
    </source>
</evidence>
<name>A0A7C5AN16_9BACT</name>